<evidence type="ECO:0000256" key="1">
    <source>
        <dbReference type="ARBA" id="ARBA00004127"/>
    </source>
</evidence>
<dbReference type="AlphaFoldDB" id="A0A4Q1CZD5"/>
<comment type="caution">
    <text evidence="7">The sequence shown here is derived from an EMBL/GenBank/DDBJ whole genome shotgun (WGS) entry which is preliminary data.</text>
</comment>
<keyword evidence="8" id="KW-1185">Reference proteome</keyword>
<dbReference type="InterPro" id="IPR010652">
    <property type="entry name" value="DUF1232"/>
</dbReference>
<accession>A0A4Q1CZD5</accession>
<dbReference type="RefSeq" id="WP_129005794.1">
    <property type="nucleotide sequence ID" value="NZ_SDHZ01000005.1"/>
</dbReference>
<keyword evidence="2 5" id="KW-0812">Transmembrane</keyword>
<feature type="transmembrane region" description="Helical" evidence="5">
    <location>
        <begin position="101"/>
        <end position="121"/>
    </location>
</feature>
<evidence type="ECO:0000256" key="3">
    <source>
        <dbReference type="ARBA" id="ARBA00022989"/>
    </source>
</evidence>
<evidence type="ECO:0000256" key="5">
    <source>
        <dbReference type="SAM" id="Phobius"/>
    </source>
</evidence>
<dbReference type="OrthoDB" id="680737at2"/>
<dbReference type="GO" id="GO:0012505">
    <property type="term" value="C:endomembrane system"/>
    <property type="evidence" value="ECO:0007669"/>
    <property type="project" value="UniProtKB-SubCell"/>
</dbReference>
<proteinExistence type="predicted"/>
<organism evidence="7 8">
    <name type="scientific">Filimonas effusa</name>
    <dbReference type="NCBI Taxonomy" id="2508721"/>
    <lineage>
        <taxon>Bacteria</taxon>
        <taxon>Pseudomonadati</taxon>
        <taxon>Bacteroidota</taxon>
        <taxon>Chitinophagia</taxon>
        <taxon>Chitinophagales</taxon>
        <taxon>Chitinophagaceae</taxon>
        <taxon>Filimonas</taxon>
    </lineage>
</organism>
<dbReference type="Pfam" id="PF06803">
    <property type="entry name" value="DUF1232"/>
    <property type="match status" value="1"/>
</dbReference>
<dbReference type="Proteomes" id="UP000290545">
    <property type="component" value="Unassembled WGS sequence"/>
</dbReference>
<evidence type="ECO:0000256" key="4">
    <source>
        <dbReference type="ARBA" id="ARBA00023136"/>
    </source>
</evidence>
<feature type="domain" description="DUF1232" evidence="6">
    <location>
        <begin position="35"/>
        <end position="70"/>
    </location>
</feature>
<evidence type="ECO:0000259" key="6">
    <source>
        <dbReference type="Pfam" id="PF06803"/>
    </source>
</evidence>
<evidence type="ECO:0000313" key="7">
    <source>
        <dbReference type="EMBL" id="RXK80767.1"/>
    </source>
</evidence>
<name>A0A4Q1CZD5_9BACT</name>
<keyword evidence="4 5" id="KW-0472">Membrane</keyword>
<protein>
    <submittedName>
        <fullName evidence="7">DUF1232 domain-containing protein</fullName>
    </submittedName>
</protein>
<comment type="subcellular location">
    <subcellularLocation>
        <location evidence="1">Endomembrane system</location>
        <topology evidence="1">Multi-pass membrane protein</topology>
    </subcellularLocation>
</comment>
<gene>
    <name evidence="7" type="ORF">ESB13_21635</name>
</gene>
<evidence type="ECO:0000313" key="8">
    <source>
        <dbReference type="Proteomes" id="UP000290545"/>
    </source>
</evidence>
<sequence length="131" mass="15015">MGVGGIIGRRWRIFKQESLILFYAVQQRDTPVLPKLLIGITLLYLVSPVDAIPDVIPFFGYIDDLLIVPFLMNASFRLLPGHIREAGALQARRQKRRITRLFIIFLIVILLAMTGIFILAWKITGYVMDSW</sequence>
<dbReference type="EMBL" id="SDHZ01000005">
    <property type="protein sequence ID" value="RXK80767.1"/>
    <property type="molecule type" value="Genomic_DNA"/>
</dbReference>
<reference evidence="7 8" key="1">
    <citation type="submission" date="2019-01" db="EMBL/GenBank/DDBJ databases">
        <title>Filimonas sp. strain TTM-71.</title>
        <authorList>
            <person name="Chen W.-M."/>
        </authorList>
    </citation>
    <scope>NUCLEOTIDE SEQUENCE [LARGE SCALE GENOMIC DNA]</scope>
    <source>
        <strain evidence="7 8">TTM-71</strain>
    </source>
</reference>
<keyword evidence="3 5" id="KW-1133">Transmembrane helix</keyword>
<evidence type="ECO:0000256" key="2">
    <source>
        <dbReference type="ARBA" id="ARBA00022692"/>
    </source>
</evidence>